<dbReference type="PANTHER" id="PTHR30352">
    <property type="entry name" value="PYRUVATE FORMATE-LYASE-ACTIVATING ENZYME"/>
    <property type="match status" value="1"/>
</dbReference>
<dbReference type="RefSeq" id="WP_094762965.1">
    <property type="nucleotide sequence ID" value="NZ_FQZL01000026.1"/>
</dbReference>
<dbReference type="PROSITE" id="PS51379">
    <property type="entry name" value="4FE4S_FER_2"/>
    <property type="match status" value="2"/>
</dbReference>
<dbReference type="SUPFAM" id="SSF54862">
    <property type="entry name" value="4Fe-4S ferredoxins"/>
    <property type="match status" value="1"/>
</dbReference>
<dbReference type="Pfam" id="PF04055">
    <property type="entry name" value="Radical_SAM"/>
    <property type="match status" value="1"/>
</dbReference>
<reference evidence="12 13" key="1">
    <citation type="submission" date="2016-11" db="EMBL/GenBank/DDBJ databases">
        <authorList>
            <person name="Jaros S."/>
            <person name="Januszkiewicz K."/>
            <person name="Wedrychowicz H."/>
        </authorList>
    </citation>
    <scope>NUCLEOTIDE SEQUENCE [LARGE SCALE GENOMIC DNA]</scope>
    <source>
        <strain evidence="12 13">DSM 17477</strain>
    </source>
</reference>
<proteinExistence type="inferred from homology"/>
<dbReference type="InterPro" id="IPR017896">
    <property type="entry name" value="4Fe4S_Fe-S-bd"/>
</dbReference>
<comment type="catalytic activity">
    <reaction evidence="9">
        <text>glycyl-[protein] + reduced [flavodoxin] + S-adenosyl-L-methionine = glycin-2-yl radical-[protein] + semiquinone [flavodoxin] + 5'-deoxyadenosine + L-methionine + H(+)</text>
        <dbReference type="Rhea" id="RHEA:61976"/>
        <dbReference type="Rhea" id="RHEA-COMP:10622"/>
        <dbReference type="Rhea" id="RHEA-COMP:14480"/>
        <dbReference type="Rhea" id="RHEA-COMP:15993"/>
        <dbReference type="Rhea" id="RHEA-COMP:15994"/>
        <dbReference type="ChEBI" id="CHEBI:15378"/>
        <dbReference type="ChEBI" id="CHEBI:17319"/>
        <dbReference type="ChEBI" id="CHEBI:29947"/>
        <dbReference type="ChEBI" id="CHEBI:32722"/>
        <dbReference type="ChEBI" id="CHEBI:57618"/>
        <dbReference type="ChEBI" id="CHEBI:57844"/>
        <dbReference type="ChEBI" id="CHEBI:59789"/>
        <dbReference type="ChEBI" id="CHEBI:140311"/>
    </reaction>
</comment>
<dbReference type="PIRSF" id="PIRSF000371">
    <property type="entry name" value="PFL_act_enz"/>
    <property type="match status" value="1"/>
</dbReference>
<keyword evidence="6" id="KW-0560">Oxidoreductase</keyword>
<dbReference type="SFLD" id="SFLDG01118">
    <property type="entry name" value="activating_enzymes__group_2"/>
    <property type="match status" value="1"/>
</dbReference>
<dbReference type="AlphaFoldDB" id="A0A1M6KFU6"/>
<dbReference type="Gene3D" id="3.20.20.70">
    <property type="entry name" value="Aldolase class I"/>
    <property type="match status" value="1"/>
</dbReference>
<evidence type="ECO:0000256" key="4">
    <source>
        <dbReference type="ARBA" id="ARBA00022691"/>
    </source>
</evidence>
<dbReference type="InterPro" id="IPR058240">
    <property type="entry name" value="rSAM_sf"/>
</dbReference>
<dbReference type="InterPro" id="IPR034457">
    <property type="entry name" value="Organic_radical-activating"/>
</dbReference>
<keyword evidence="4" id="KW-0949">S-adenosyl-L-methionine</keyword>
<keyword evidence="3" id="KW-0004">4Fe-4S</keyword>
<evidence type="ECO:0000313" key="12">
    <source>
        <dbReference type="EMBL" id="SHJ57809.1"/>
    </source>
</evidence>
<dbReference type="SFLD" id="SFLDS00029">
    <property type="entry name" value="Radical_SAM"/>
    <property type="match status" value="1"/>
</dbReference>
<dbReference type="NCBIfam" id="TIGR02494">
    <property type="entry name" value="PFLE_PFLC"/>
    <property type="match status" value="1"/>
</dbReference>
<dbReference type="Gene3D" id="3.30.70.20">
    <property type="match status" value="1"/>
</dbReference>
<dbReference type="STRING" id="1121476.SAMN02745751_02876"/>
<dbReference type="CDD" id="cd01335">
    <property type="entry name" value="Radical_SAM"/>
    <property type="match status" value="1"/>
</dbReference>
<evidence type="ECO:0000256" key="3">
    <source>
        <dbReference type="ARBA" id="ARBA00022485"/>
    </source>
</evidence>
<evidence type="ECO:0000256" key="9">
    <source>
        <dbReference type="ARBA" id="ARBA00047365"/>
    </source>
</evidence>
<evidence type="ECO:0000256" key="2">
    <source>
        <dbReference type="ARBA" id="ARBA00009777"/>
    </source>
</evidence>
<dbReference type="InterPro" id="IPR013785">
    <property type="entry name" value="Aldolase_TIM"/>
</dbReference>
<keyword evidence="13" id="KW-1185">Reference proteome</keyword>
<feature type="domain" description="Radical SAM core" evidence="11">
    <location>
        <begin position="14"/>
        <end position="298"/>
    </location>
</feature>
<organism evidence="12 13">
    <name type="scientific">Dethiosulfatibacter aminovorans DSM 17477</name>
    <dbReference type="NCBI Taxonomy" id="1121476"/>
    <lineage>
        <taxon>Bacteria</taxon>
        <taxon>Bacillati</taxon>
        <taxon>Bacillota</taxon>
        <taxon>Tissierellia</taxon>
        <taxon>Dethiosulfatibacter</taxon>
    </lineage>
</organism>
<dbReference type="InterPro" id="IPR007197">
    <property type="entry name" value="rSAM"/>
</dbReference>
<dbReference type="SUPFAM" id="SSF102114">
    <property type="entry name" value="Radical SAM enzymes"/>
    <property type="match status" value="1"/>
</dbReference>
<dbReference type="GO" id="GO:0016491">
    <property type="term" value="F:oxidoreductase activity"/>
    <property type="evidence" value="ECO:0007669"/>
    <property type="project" value="UniProtKB-KW"/>
</dbReference>
<keyword evidence="12" id="KW-0456">Lyase</keyword>
<evidence type="ECO:0000256" key="5">
    <source>
        <dbReference type="ARBA" id="ARBA00022723"/>
    </source>
</evidence>
<dbReference type="PANTHER" id="PTHR30352:SF4">
    <property type="entry name" value="PYRUVATE FORMATE-LYASE 2-ACTIVATING ENZYME"/>
    <property type="match status" value="1"/>
</dbReference>
<evidence type="ECO:0000256" key="6">
    <source>
        <dbReference type="ARBA" id="ARBA00023002"/>
    </source>
</evidence>
<evidence type="ECO:0000256" key="7">
    <source>
        <dbReference type="ARBA" id="ARBA00023004"/>
    </source>
</evidence>
<dbReference type="InterPro" id="IPR040074">
    <property type="entry name" value="BssD/PflA/YjjW"/>
</dbReference>
<dbReference type="OrthoDB" id="9782387at2"/>
<evidence type="ECO:0000259" key="11">
    <source>
        <dbReference type="PROSITE" id="PS51918"/>
    </source>
</evidence>
<dbReference type="PROSITE" id="PS51918">
    <property type="entry name" value="RADICAL_SAM"/>
    <property type="match status" value="1"/>
</dbReference>
<dbReference type="InterPro" id="IPR012839">
    <property type="entry name" value="Organic_radical_activase"/>
</dbReference>
<dbReference type="PROSITE" id="PS01087">
    <property type="entry name" value="RADICAL_ACTIVATING"/>
    <property type="match status" value="1"/>
</dbReference>
<feature type="domain" description="4Fe-4S ferredoxin-type" evidence="10">
    <location>
        <begin position="45"/>
        <end position="74"/>
    </location>
</feature>
<dbReference type="InterPro" id="IPR001989">
    <property type="entry name" value="Radical_activat_CS"/>
</dbReference>
<sequence length="303" mass="33880">MKGRILNIQKFSIHDGPGIRTTLFMKGCPLECRWCHNPESIGYERDIMIDIEKCSSCGSCARLCAYDALKMVEVPEGKVLVKDKNLCIGCGKCEVYCINEAISIVGRDMEVEDVIGELLKDRLFYEESGGGVTISGGEPLVQADFTAKILKKLKEEGIHTAVDTCGQVPFENFEKVMEYTDLFLYDLKIGDERKHLEYTGASNKRIIGNLKRLSEAGAEITARMIMVDGVNTEDEDIEKAIGILVETDISKINILPYHNISNHKYRKLGKSYNEEGMTVPSGKRMEEIKEMLEEKGYEVAIGG</sequence>
<keyword evidence="5" id="KW-0479">Metal-binding</keyword>
<protein>
    <submittedName>
        <fullName evidence="12">Pyruvate formate lyase activating enzyme</fullName>
    </submittedName>
</protein>
<dbReference type="EMBL" id="FQZL01000026">
    <property type="protein sequence ID" value="SHJ57809.1"/>
    <property type="molecule type" value="Genomic_DNA"/>
</dbReference>
<gene>
    <name evidence="12" type="ORF">SAMN02745751_02876</name>
</gene>
<dbReference type="Proteomes" id="UP000184052">
    <property type="component" value="Unassembled WGS sequence"/>
</dbReference>
<keyword evidence="12" id="KW-0670">Pyruvate</keyword>
<dbReference type="GO" id="GO:0016829">
    <property type="term" value="F:lyase activity"/>
    <property type="evidence" value="ECO:0007669"/>
    <property type="project" value="UniProtKB-KW"/>
</dbReference>
<dbReference type="Pfam" id="PF13353">
    <property type="entry name" value="Fer4_12"/>
    <property type="match status" value="1"/>
</dbReference>
<evidence type="ECO:0000313" key="13">
    <source>
        <dbReference type="Proteomes" id="UP000184052"/>
    </source>
</evidence>
<feature type="domain" description="4Fe-4S ferredoxin-type" evidence="10">
    <location>
        <begin position="77"/>
        <end position="107"/>
    </location>
</feature>
<evidence type="ECO:0000256" key="8">
    <source>
        <dbReference type="ARBA" id="ARBA00023014"/>
    </source>
</evidence>
<comment type="similarity">
    <text evidence="2">Belongs to the organic radical-activating enzymes family.</text>
</comment>
<accession>A0A1M6KFU6</accession>
<keyword evidence="7" id="KW-0408">Iron</keyword>
<name>A0A1M6KFU6_9FIRM</name>
<evidence type="ECO:0000256" key="1">
    <source>
        <dbReference type="ARBA" id="ARBA00001966"/>
    </source>
</evidence>
<dbReference type="GO" id="GO:0051539">
    <property type="term" value="F:4 iron, 4 sulfur cluster binding"/>
    <property type="evidence" value="ECO:0007669"/>
    <property type="project" value="UniProtKB-KW"/>
</dbReference>
<dbReference type="SFLD" id="SFLDG01066">
    <property type="entry name" value="organic_radical-activating_enz"/>
    <property type="match status" value="1"/>
</dbReference>
<keyword evidence="8" id="KW-0411">Iron-sulfur</keyword>
<evidence type="ECO:0000259" key="10">
    <source>
        <dbReference type="PROSITE" id="PS51379"/>
    </source>
</evidence>
<dbReference type="GO" id="GO:0046872">
    <property type="term" value="F:metal ion binding"/>
    <property type="evidence" value="ECO:0007669"/>
    <property type="project" value="UniProtKB-KW"/>
</dbReference>
<comment type="cofactor">
    <cofactor evidence="1">
        <name>[4Fe-4S] cluster</name>
        <dbReference type="ChEBI" id="CHEBI:49883"/>
    </cofactor>
</comment>